<evidence type="ECO:0000313" key="4">
    <source>
        <dbReference type="Proteomes" id="UP001165292"/>
    </source>
</evidence>
<dbReference type="RefSeq" id="WP_253162914.1">
    <property type="nucleotide sequence ID" value="NZ_JAMYBS010000009.1"/>
</dbReference>
<comment type="caution">
    <text evidence="3">The sequence shown here is derived from an EMBL/GenBank/DDBJ whole genome shotgun (WGS) entry which is preliminary data.</text>
</comment>
<dbReference type="InterPro" id="IPR022123">
    <property type="entry name" value="DUF3658"/>
</dbReference>
<dbReference type="AlphaFoldDB" id="A0AA42BD93"/>
<proteinExistence type="predicted"/>
<gene>
    <name evidence="3" type="ORF">NJF43_10230</name>
</gene>
<protein>
    <submittedName>
        <fullName evidence="3">DUF1835 domain-containing protein</fullName>
    </submittedName>
</protein>
<accession>A0AA42BD93</accession>
<dbReference type="Pfam" id="PF08874">
    <property type="entry name" value="DUF1835"/>
    <property type="match status" value="1"/>
</dbReference>
<dbReference type="Proteomes" id="UP001165292">
    <property type="component" value="Unassembled WGS sequence"/>
</dbReference>
<dbReference type="InterPro" id="IPR014973">
    <property type="entry name" value="DUF1835"/>
</dbReference>
<evidence type="ECO:0000313" key="3">
    <source>
        <dbReference type="EMBL" id="MCO7545127.1"/>
    </source>
</evidence>
<dbReference type="Pfam" id="PF12395">
    <property type="entry name" value="DUF3658"/>
    <property type="match status" value="1"/>
</dbReference>
<name>A0AA42BD93_9GAMM</name>
<feature type="domain" description="DUF1835" evidence="1">
    <location>
        <begin position="3"/>
        <end position="119"/>
    </location>
</feature>
<organism evidence="3 4">
    <name type="scientific">Stutzerimonas nitrititolerans</name>
    <dbReference type="NCBI Taxonomy" id="2482751"/>
    <lineage>
        <taxon>Bacteria</taxon>
        <taxon>Pseudomonadati</taxon>
        <taxon>Pseudomonadota</taxon>
        <taxon>Gammaproteobacteria</taxon>
        <taxon>Pseudomonadales</taxon>
        <taxon>Pseudomonadaceae</taxon>
        <taxon>Stutzerimonas</taxon>
    </lineage>
</organism>
<feature type="domain" description="DUF3658" evidence="2">
    <location>
        <begin position="145"/>
        <end position="244"/>
    </location>
</feature>
<evidence type="ECO:0000259" key="1">
    <source>
        <dbReference type="Pfam" id="PF08874"/>
    </source>
</evidence>
<reference evidence="3" key="1">
    <citation type="submission" date="2022-06" db="EMBL/GenBank/DDBJ databases">
        <title>Detection of beta-lactamases in bacteria of animal origin.</title>
        <authorList>
            <person name="Mlynarcik P."/>
            <person name="Zdarska V."/>
            <person name="Chudobova H."/>
            <person name="Prochazkova P."/>
            <person name="Hricova K."/>
            <person name="Mezerova K."/>
            <person name="Bardon J."/>
            <person name="Dolejska M."/>
            <person name="Sukkar I."/>
            <person name="Kolar M."/>
        </authorList>
    </citation>
    <scope>NUCLEOTIDE SEQUENCE</scope>
    <source>
        <strain evidence="3">S 300-3</strain>
    </source>
</reference>
<dbReference type="EMBL" id="JAMYBS010000009">
    <property type="protein sequence ID" value="MCO7545127.1"/>
    <property type="molecule type" value="Genomic_DNA"/>
</dbReference>
<evidence type="ECO:0000259" key="2">
    <source>
        <dbReference type="Pfam" id="PF12395"/>
    </source>
</evidence>
<sequence>MWHLTCGDLAAESVRRLLGEGDGEAVRVLRDDLAVGPLADIESPPCAGRVAFWEGVWPAALAPRPDFASGLADDAEWLAGLAGQPRPVTVWHGDSASEQLLLARVAAALEGSSLPFREVPCGTGDSRVGPRMAVSMHPPEALAALYQPRAVGPKRTAELASQWRAAVQDNAAIRRWADGRFAAEDHARIDGQLLAACGADWMPLAQAMAEVMSRCDGFFATDLFLYWRARQLAQRGTIQLSDSMAADYRDVLARRFH</sequence>